<evidence type="ECO:0000313" key="4">
    <source>
        <dbReference type="Proteomes" id="UP000515511"/>
    </source>
</evidence>
<name>A0A7G6YF02_9MICO</name>
<accession>A0A7G6YF02</accession>
<dbReference type="Proteomes" id="UP000515511">
    <property type="component" value="Chromosome"/>
</dbReference>
<dbReference type="RefSeq" id="WP_185276492.1">
    <property type="nucleotide sequence ID" value="NZ_CP043641.1"/>
</dbReference>
<keyword evidence="2" id="KW-0812">Transmembrane</keyword>
<evidence type="ECO:0000256" key="2">
    <source>
        <dbReference type="SAM" id="Phobius"/>
    </source>
</evidence>
<keyword evidence="2" id="KW-0472">Membrane</keyword>
<gene>
    <name evidence="3" type="ORF">F1C12_19425</name>
</gene>
<sequence length="254" mass="26376">MPSYSPMKPNSASPAARAAGRSRSDRAATPPSGAERAWRPLGYLLVAVVWTVLAAVVLALPAALTVGLATSNPDFTTRGFFAGSDVAVLVLFLAFAVIVLVPLLGYAFVALALGTVPLAVLSWTYVVRSLSPGYAGERLSSTGWSRNAIGPVTVAPTAMSLLPVRVTPWAEFWVRLMFLGWKPSRAVLLAGLPYGLASFLLAGWLLWPVGPVAAVVWTVVTAALVAAAVVLVVRAYRAAAGARAATGAAAPRGR</sequence>
<dbReference type="KEGG" id="lse:F1C12_19425"/>
<reference evidence="4" key="1">
    <citation type="submission" date="2019-09" db="EMBL/GenBank/DDBJ databases">
        <title>Antimicrobial potential of Antarctic Bacteria.</title>
        <authorList>
            <person name="Benaud N."/>
            <person name="Edwards R.J."/>
            <person name="Ferrari B.C."/>
        </authorList>
    </citation>
    <scope>NUCLEOTIDE SEQUENCE [LARGE SCALE GENOMIC DNA]</scope>
    <source>
        <strain evidence="4">INR9</strain>
    </source>
</reference>
<feature type="transmembrane region" description="Helical" evidence="2">
    <location>
        <begin position="186"/>
        <end position="207"/>
    </location>
</feature>
<feature type="region of interest" description="Disordered" evidence="1">
    <location>
        <begin position="1"/>
        <end position="34"/>
    </location>
</feature>
<dbReference type="EMBL" id="CP043641">
    <property type="protein sequence ID" value="QNE37067.1"/>
    <property type="molecule type" value="Genomic_DNA"/>
</dbReference>
<feature type="transmembrane region" description="Helical" evidence="2">
    <location>
        <begin position="106"/>
        <end position="126"/>
    </location>
</feature>
<feature type="transmembrane region" description="Helical" evidence="2">
    <location>
        <begin position="80"/>
        <end position="100"/>
    </location>
</feature>
<feature type="transmembrane region" description="Helical" evidence="2">
    <location>
        <begin position="41"/>
        <end position="68"/>
    </location>
</feature>
<keyword evidence="2" id="KW-1133">Transmembrane helix</keyword>
<evidence type="ECO:0000256" key="1">
    <source>
        <dbReference type="SAM" id="MobiDB-lite"/>
    </source>
</evidence>
<evidence type="ECO:0000313" key="3">
    <source>
        <dbReference type="EMBL" id="QNE37067.1"/>
    </source>
</evidence>
<dbReference type="AlphaFoldDB" id="A0A7G6YF02"/>
<protein>
    <submittedName>
        <fullName evidence="3">Uncharacterized protein</fullName>
    </submittedName>
</protein>
<proteinExistence type="predicted"/>
<feature type="transmembrane region" description="Helical" evidence="2">
    <location>
        <begin position="213"/>
        <end position="233"/>
    </location>
</feature>
<organism evidence="3 4">
    <name type="scientific">Leifsonia shinshuensis</name>
    <dbReference type="NCBI Taxonomy" id="150026"/>
    <lineage>
        <taxon>Bacteria</taxon>
        <taxon>Bacillati</taxon>
        <taxon>Actinomycetota</taxon>
        <taxon>Actinomycetes</taxon>
        <taxon>Micrococcales</taxon>
        <taxon>Microbacteriaceae</taxon>
        <taxon>Leifsonia</taxon>
    </lineage>
</organism>
<feature type="compositionally biased region" description="Low complexity" evidence="1">
    <location>
        <begin position="11"/>
        <end position="21"/>
    </location>
</feature>